<proteinExistence type="predicted"/>
<sequence>MAINGFIALYANFDEDLCLIPKSPFYLEGAGGELGNNLLHDITFESLALQLALFIPVKESAKVLIMFNQPVPWFLSFSLIGQFMQISTFNSCAHYSHKFAPWISTFFSPLNSWKLADKHMDILSYLMDLGSLRLPSSAFEASQLADCAATSFMLITWVPKQEIWSLRNHKVHNRGSVDILMASKHIQA</sequence>
<keyword evidence="2" id="KW-1185">Reference proteome</keyword>
<comment type="caution">
    <text evidence="1">The sequence shown here is derived from an EMBL/GenBank/DDBJ whole genome shotgun (WGS) entry which is preliminary data.</text>
</comment>
<dbReference type="Proteomes" id="UP000737018">
    <property type="component" value="Unassembled WGS sequence"/>
</dbReference>
<protein>
    <submittedName>
        <fullName evidence="1">Uncharacterized protein</fullName>
    </submittedName>
</protein>
<organism evidence="1 2">
    <name type="scientific">Castanea mollissima</name>
    <name type="common">Chinese chestnut</name>
    <dbReference type="NCBI Taxonomy" id="60419"/>
    <lineage>
        <taxon>Eukaryota</taxon>
        <taxon>Viridiplantae</taxon>
        <taxon>Streptophyta</taxon>
        <taxon>Embryophyta</taxon>
        <taxon>Tracheophyta</taxon>
        <taxon>Spermatophyta</taxon>
        <taxon>Magnoliopsida</taxon>
        <taxon>eudicotyledons</taxon>
        <taxon>Gunneridae</taxon>
        <taxon>Pentapetalae</taxon>
        <taxon>rosids</taxon>
        <taxon>fabids</taxon>
        <taxon>Fagales</taxon>
        <taxon>Fagaceae</taxon>
        <taxon>Castanea</taxon>
    </lineage>
</organism>
<dbReference type="EMBL" id="JRKL02001719">
    <property type="protein sequence ID" value="KAF3962431.1"/>
    <property type="molecule type" value="Genomic_DNA"/>
</dbReference>
<dbReference type="AlphaFoldDB" id="A0A8J4REF6"/>
<evidence type="ECO:0000313" key="2">
    <source>
        <dbReference type="Proteomes" id="UP000737018"/>
    </source>
</evidence>
<evidence type="ECO:0000313" key="1">
    <source>
        <dbReference type="EMBL" id="KAF3962431.1"/>
    </source>
</evidence>
<accession>A0A8J4REF6</accession>
<name>A0A8J4REF6_9ROSI</name>
<gene>
    <name evidence="1" type="ORF">CMV_013051</name>
</gene>
<reference evidence="1" key="1">
    <citation type="submission" date="2020-03" db="EMBL/GenBank/DDBJ databases">
        <title>Castanea mollissima Vanexum genome sequencing.</title>
        <authorList>
            <person name="Staton M."/>
        </authorList>
    </citation>
    <scope>NUCLEOTIDE SEQUENCE</scope>
    <source>
        <tissue evidence="1">Leaf</tissue>
    </source>
</reference>